<dbReference type="EMBL" id="JAWXVH010000003">
    <property type="protein sequence ID" value="MDX6185652.1"/>
    <property type="molecule type" value="Genomic_DNA"/>
</dbReference>
<dbReference type="EMBL" id="JAWXVG010000003">
    <property type="protein sequence ID" value="MDX6182435.1"/>
    <property type="molecule type" value="Genomic_DNA"/>
</dbReference>
<feature type="domain" description="N-acetyltransferase" evidence="1">
    <location>
        <begin position="8"/>
        <end position="145"/>
    </location>
</feature>
<evidence type="ECO:0000313" key="4">
    <source>
        <dbReference type="Proteomes" id="UP001270053"/>
    </source>
</evidence>
<dbReference type="Pfam" id="PF13302">
    <property type="entry name" value="Acetyltransf_3"/>
    <property type="match status" value="1"/>
</dbReference>
<evidence type="ECO:0000313" key="5">
    <source>
        <dbReference type="Proteomes" id="UP001278738"/>
    </source>
</evidence>
<reference evidence="3 5" key="1">
    <citation type="submission" date="2023-11" db="EMBL/GenBank/DDBJ databases">
        <title>Unpublished Manusciprt.</title>
        <authorList>
            <person name="Saticioglu I.B."/>
            <person name="Ay H."/>
            <person name="Ajmi N."/>
            <person name="Altun S."/>
            <person name="Duman M."/>
        </authorList>
    </citation>
    <scope>NUCLEOTIDE SEQUENCE</scope>
    <source>
        <strain evidence="2 5">Fl-33</strain>
        <strain evidence="3">Fl-77</strain>
    </source>
</reference>
<gene>
    <name evidence="2" type="ORF">SGQ18_09705</name>
    <name evidence="3" type="ORF">SGQ44_07785</name>
</gene>
<dbReference type="GO" id="GO:0016747">
    <property type="term" value="F:acyltransferase activity, transferring groups other than amino-acyl groups"/>
    <property type="evidence" value="ECO:0007669"/>
    <property type="project" value="InterPro"/>
</dbReference>
<sequence>MVLEKNNIRLVPIVSEDINELKKFAFDDKLWEFGLNKLSNTAELKAYINDALVKVESSSAIVWVIHNANETIGTTRIANIDCNTKTAQLGWTWINPKFQGTKVNKISKYLILQYVFEELNLEKIIIQIDKQNIVSNKAAQSIGAKLQEIITNHLKTWRGNYRDTNVYTIEKNDWQNIKIQLLNKIDL</sequence>
<dbReference type="Proteomes" id="UP001270053">
    <property type="component" value="Unassembled WGS sequence"/>
</dbReference>
<dbReference type="Gene3D" id="3.40.630.30">
    <property type="match status" value="1"/>
</dbReference>
<evidence type="ECO:0000313" key="3">
    <source>
        <dbReference type="EMBL" id="MDX6185652.1"/>
    </source>
</evidence>
<evidence type="ECO:0000313" key="2">
    <source>
        <dbReference type="EMBL" id="MDX6182435.1"/>
    </source>
</evidence>
<dbReference type="RefSeq" id="WP_229974881.1">
    <property type="nucleotide sequence ID" value="NZ_CP087133.1"/>
</dbReference>
<protein>
    <submittedName>
        <fullName evidence="3">GNAT family N-acetyltransferase</fullName>
    </submittedName>
</protein>
<proteinExistence type="predicted"/>
<dbReference type="AlphaFoldDB" id="A0AAJ2VW90"/>
<accession>A0AAJ2VW90</accession>
<comment type="caution">
    <text evidence="3">The sequence shown here is derived from an EMBL/GenBank/DDBJ whole genome shotgun (WGS) entry which is preliminary data.</text>
</comment>
<organism evidence="3 4">
    <name type="scientific">Flavobacterium flavipigmentatum</name>
    <dbReference type="NCBI Taxonomy" id="2893884"/>
    <lineage>
        <taxon>Bacteria</taxon>
        <taxon>Pseudomonadati</taxon>
        <taxon>Bacteroidota</taxon>
        <taxon>Flavobacteriia</taxon>
        <taxon>Flavobacteriales</taxon>
        <taxon>Flavobacteriaceae</taxon>
        <taxon>Flavobacterium</taxon>
    </lineage>
</organism>
<name>A0AAJ2VW90_9FLAO</name>
<keyword evidence="5" id="KW-1185">Reference proteome</keyword>
<dbReference type="InterPro" id="IPR016181">
    <property type="entry name" value="Acyl_CoA_acyltransferase"/>
</dbReference>
<dbReference type="PANTHER" id="PTHR43610">
    <property type="entry name" value="BLL6696 PROTEIN"/>
    <property type="match status" value="1"/>
</dbReference>
<dbReference type="SUPFAM" id="SSF55729">
    <property type="entry name" value="Acyl-CoA N-acyltransferases (Nat)"/>
    <property type="match status" value="1"/>
</dbReference>
<dbReference type="PANTHER" id="PTHR43610:SF1">
    <property type="entry name" value="N-ACETYLTRANSFERASE DOMAIN-CONTAINING PROTEIN"/>
    <property type="match status" value="1"/>
</dbReference>
<dbReference type="Proteomes" id="UP001278738">
    <property type="component" value="Unassembled WGS sequence"/>
</dbReference>
<dbReference type="InterPro" id="IPR000182">
    <property type="entry name" value="GNAT_dom"/>
</dbReference>
<evidence type="ECO:0000259" key="1">
    <source>
        <dbReference type="Pfam" id="PF13302"/>
    </source>
</evidence>